<gene>
    <name evidence="1" type="ORF">OG327_02200</name>
</gene>
<evidence type="ECO:0000313" key="1">
    <source>
        <dbReference type="EMBL" id="WTU72234.1"/>
    </source>
</evidence>
<reference evidence="1" key="1">
    <citation type="submission" date="2022-10" db="EMBL/GenBank/DDBJ databases">
        <title>The complete genomes of actinobacterial strains from the NBC collection.</title>
        <authorList>
            <person name="Joergensen T.S."/>
            <person name="Alvarez Arevalo M."/>
            <person name="Sterndorff E.B."/>
            <person name="Faurdal D."/>
            <person name="Vuksanovic O."/>
            <person name="Mourched A.-S."/>
            <person name="Charusanti P."/>
            <person name="Shaw S."/>
            <person name="Blin K."/>
            <person name="Weber T."/>
        </authorList>
    </citation>
    <scope>NUCLEOTIDE SEQUENCE</scope>
    <source>
        <strain evidence="1">NBC_00049</strain>
    </source>
</reference>
<evidence type="ECO:0008006" key="2">
    <source>
        <dbReference type="Google" id="ProtNLM"/>
    </source>
</evidence>
<dbReference type="AlphaFoldDB" id="A0AAU2JHM4"/>
<accession>A0AAU2JHM4</accession>
<dbReference type="EMBL" id="CP108264">
    <property type="protein sequence ID" value="WTU72234.1"/>
    <property type="molecule type" value="Genomic_DNA"/>
</dbReference>
<protein>
    <recommendedName>
        <fullName evidence="2">SAM-dependent methyltransferase</fullName>
    </recommendedName>
</protein>
<organism evidence="1">
    <name type="scientific">Streptomyces sp. NBC_00049</name>
    <dbReference type="NCBI Taxonomy" id="2903617"/>
    <lineage>
        <taxon>Bacteria</taxon>
        <taxon>Bacillati</taxon>
        <taxon>Actinomycetota</taxon>
        <taxon>Actinomycetes</taxon>
        <taxon>Kitasatosporales</taxon>
        <taxon>Streptomycetaceae</taxon>
        <taxon>Streptomyces</taxon>
    </lineage>
</organism>
<proteinExistence type="predicted"/>
<name>A0AAU2JHM4_9ACTN</name>
<sequence>MNDAEKPLTVDQLRADFANRFTTWTLDRVENPESEDWVVILRKLS</sequence>